<gene>
    <name evidence="2" type="ORF">A3F23_02870</name>
</gene>
<keyword evidence="1" id="KW-0812">Transmembrane</keyword>
<proteinExistence type="predicted"/>
<dbReference type="Pfam" id="PF09997">
    <property type="entry name" value="DUF2238"/>
    <property type="match status" value="1"/>
</dbReference>
<evidence type="ECO:0000256" key="1">
    <source>
        <dbReference type="SAM" id="Phobius"/>
    </source>
</evidence>
<comment type="caution">
    <text evidence="2">The sequence shown here is derived from an EMBL/GenBank/DDBJ whole genome shotgun (WGS) entry which is preliminary data.</text>
</comment>
<accession>A0A1F5WR23</accession>
<feature type="transmembrane region" description="Helical" evidence="1">
    <location>
        <begin position="109"/>
        <end position="127"/>
    </location>
</feature>
<organism evidence="2 3">
    <name type="scientific">Candidatus Giovannonibacteria bacterium RIFCSPHIGHO2_12_FULL_43_15</name>
    <dbReference type="NCBI Taxonomy" id="1798341"/>
    <lineage>
        <taxon>Bacteria</taxon>
        <taxon>Candidatus Giovannoniibacteriota</taxon>
    </lineage>
</organism>
<dbReference type="EMBL" id="MFHT01000004">
    <property type="protein sequence ID" value="OGF78118.1"/>
    <property type="molecule type" value="Genomic_DNA"/>
</dbReference>
<keyword evidence="1" id="KW-0472">Membrane</keyword>
<feature type="transmembrane region" description="Helical" evidence="1">
    <location>
        <begin position="39"/>
        <end position="57"/>
    </location>
</feature>
<feature type="transmembrane region" description="Helical" evidence="1">
    <location>
        <begin position="12"/>
        <end position="33"/>
    </location>
</feature>
<protein>
    <submittedName>
        <fullName evidence="2">Uncharacterized protein</fullName>
    </submittedName>
</protein>
<feature type="transmembrane region" description="Helical" evidence="1">
    <location>
        <begin position="66"/>
        <end position="89"/>
    </location>
</feature>
<name>A0A1F5WR23_9BACT</name>
<evidence type="ECO:0000313" key="3">
    <source>
        <dbReference type="Proteomes" id="UP000177723"/>
    </source>
</evidence>
<dbReference type="Proteomes" id="UP000177723">
    <property type="component" value="Unassembled WGS sequence"/>
</dbReference>
<dbReference type="InterPro" id="IPR014509">
    <property type="entry name" value="YjdF-like"/>
</dbReference>
<keyword evidence="1" id="KW-1133">Transmembrane helix</keyword>
<dbReference type="AlphaFoldDB" id="A0A1F5WR23"/>
<reference evidence="2 3" key="1">
    <citation type="journal article" date="2016" name="Nat. Commun.">
        <title>Thousands of microbial genomes shed light on interconnected biogeochemical processes in an aquifer system.</title>
        <authorList>
            <person name="Anantharaman K."/>
            <person name="Brown C.T."/>
            <person name="Hug L.A."/>
            <person name="Sharon I."/>
            <person name="Castelle C.J."/>
            <person name="Probst A.J."/>
            <person name="Thomas B.C."/>
            <person name="Singh A."/>
            <person name="Wilkins M.J."/>
            <person name="Karaoz U."/>
            <person name="Brodie E.L."/>
            <person name="Williams K.H."/>
            <person name="Hubbard S.S."/>
            <person name="Banfield J.F."/>
        </authorList>
    </citation>
    <scope>NUCLEOTIDE SEQUENCE [LARGE SCALE GENOMIC DNA]</scope>
</reference>
<sequence>MLNLTVSGRLIFGVLLAIFLVHGWATLTAAYFYYWWLDIVMHITGGLWVGIIAIYFIKNKDISPFIVFWLVFGSATITGLFWEFFEFAMSHLPGEWSKYGFIQQGLEDTLSDILSDLIGGILAFSLFKTTRKNYNDKQ</sequence>
<evidence type="ECO:0000313" key="2">
    <source>
        <dbReference type="EMBL" id="OGF78118.1"/>
    </source>
</evidence>